<dbReference type="Pfam" id="PF05172">
    <property type="entry name" value="RRM_Nup35"/>
    <property type="match status" value="1"/>
</dbReference>
<keyword evidence="13" id="KW-1185">Reference proteome</keyword>
<dbReference type="InterPro" id="IPR012677">
    <property type="entry name" value="Nucleotide-bd_a/b_plait_sf"/>
</dbReference>
<dbReference type="InterPro" id="IPR035979">
    <property type="entry name" value="RBD_domain_sf"/>
</dbReference>
<evidence type="ECO:0000256" key="6">
    <source>
        <dbReference type="ARBA" id="ARBA00023010"/>
    </source>
</evidence>
<dbReference type="Proteomes" id="UP001321473">
    <property type="component" value="Unassembled WGS sequence"/>
</dbReference>
<keyword evidence="5 9" id="KW-0653">Protein transport</keyword>
<name>A0AAQ4EM95_AMBAM</name>
<keyword evidence="6 9" id="KW-0811">Translocation</keyword>
<comment type="function">
    <text evidence="9">Functions as a component of the nuclear pore complex (NPC).</text>
</comment>
<evidence type="ECO:0000256" key="8">
    <source>
        <dbReference type="ARBA" id="ARBA00023242"/>
    </source>
</evidence>
<reference evidence="12 13" key="1">
    <citation type="journal article" date="2023" name="Arcadia Sci">
        <title>De novo assembly of a long-read Amblyomma americanum tick genome.</title>
        <authorList>
            <person name="Chou S."/>
            <person name="Poskanzer K.E."/>
            <person name="Rollins M."/>
            <person name="Thuy-Boun P.S."/>
        </authorList>
    </citation>
    <scope>NUCLEOTIDE SEQUENCE [LARGE SCALE GENOMIC DNA]</scope>
    <source>
        <strain evidence="12">F_SG_1</strain>
        <tissue evidence="12">Salivary glands</tissue>
    </source>
</reference>
<dbReference type="GO" id="GO:0006999">
    <property type="term" value="P:nuclear pore organization"/>
    <property type="evidence" value="ECO:0007669"/>
    <property type="project" value="TreeGrafter"/>
</dbReference>
<evidence type="ECO:0000313" key="12">
    <source>
        <dbReference type="EMBL" id="KAK8775847.1"/>
    </source>
</evidence>
<evidence type="ECO:0000256" key="4">
    <source>
        <dbReference type="ARBA" id="ARBA00022816"/>
    </source>
</evidence>
<dbReference type="GO" id="GO:0051028">
    <property type="term" value="P:mRNA transport"/>
    <property type="evidence" value="ECO:0007669"/>
    <property type="project" value="UniProtKB-UniRule"/>
</dbReference>
<evidence type="ECO:0000256" key="2">
    <source>
        <dbReference type="ARBA" id="ARBA00009454"/>
    </source>
</evidence>
<dbReference type="PANTHER" id="PTHR21527">
    <property type="entry name" value="NUCLEOPORIN NUP35"/>
    <property type="match status" value="1"/>
</dbReference>
<dbReference type="GO" id="GO:0003676">
    <property type="term" value="F:nucleic acid binding"/>
    <property type="evidence" value="ECO:0007669"/>
    <property type="project" value="InterPro"/>
</dbReference>
<evidence type="ECO:0000259" key="11">
    <source>
        <dbReference type="PROSITE" id="PS51472"/>
    </source>
</evidence>
<keyword evidence="3 9" id="KW-0813">Transport</keyword>
<dbReference type="InterPro" id="IPR007846">
    <property type="entry name" value="RRM_NUP35_dom"/>
</dbReference>
<feature type="compositionally biased region" description="Polar residues" evidence="10">
    <location>
        <begin position="46"/>
        <end position="67"/>
    </location>
</feature>
<dbReference type="AlphaFoldDB" id="A0AAQ4EM95"/>
<dbReference type="GO" id="GO:0017056">
    <property type="term" value="F:structural constituent of nuclear pore"/>
    <property type="evidence" value="ECO:0007669"/>
    <property type="project" value="InterPro"/>
</dbReference>
<comment type="caution">
    <text evidence="12">The sequence shown here is derived from an EMBL/GenBank/DDBJ whole genome shotgun (WGS) entry which is preliminary data.</text>
</comment>
<gene>
    <name evidence="12" type="ORF">V5799_030806</name>
</gene>
<dbReference type="InterPro" id="IPR017389">
    <property type="entry name" value="Nucleoporin_NUP53"/>
</dbReference>
<dbReference type="GO" id="GO:0031965">
    <property type="term" value="C:nuclear membrane"/>
    <property type="evidence" value="ECO:0007669"/>
    <property type="project" value="InterPro"/>
</dbReference>
<feature type="region of interest" description="Disordered" evidence="10">
    <location>
        <begin position="234"/>
        <end position="257"/>
    </location>
</feature>
<accession>A0AAQ4EM95</accession>
<dbReference type="Gene3D" id="3.30.70.330">
    <property type="match status" value="1"/>
</dbReference>
<dbReference type="PANTHER" id="PTHR21527:SF6">
    <property type="entry name" value="NUCLEOPORIN NUP35"/>
    <property type="match status" value="1"/>
</dbReference>
<keyword evidence="7 9" id="KW-0906">Nuclear pore complex</keyword>
<dbReference type="FunFam" id="3.30.70.330:FF:000095">
    <property type="entry name" value="Putative Nucleoporin NUP53"/>
    <property type="match status" value="1"/>
</dbReference>
<keyword evidence="8 9" id="KW-0539">Nucleus</keyword>
<proteinExistence type="inferred from homology"/>
<dbReference type="PROSITE" id="PS51472">
    <property type="entry name" value="RRM_NUP35"/>
    <property type="match status" value="1"/>
</dbReference>
<organism evidence="12 13">
    <name type="scientific">Amblyomma americanum</name>
    <name type="common">Lone star tick</name>
    <dbReference type="NCBI Taxonomy" id="6943"/>
    <lineage>
        <taxon>Eukaryota</taxon>
        <taxon>Metazoa</taxon>
        <taxon>Ecdysozoa</taxon>
        <taxon>Arthropoda</taxon>
        <taxon>Chelicerata</taxon>
        <taxon>Arachnida</taxon>
        <taxon>Acari</taxon>
        <taxon>Parasitiformes</taxon>
        <taxon>Ixodida</taxon>
        <taxon>Ixodoidea</taxon>
        <taxon>Ixodidae</taxon>
        <taxon>Amblyomminae</taxon>
        <taxon>Amblyomma</taxon>
    </lineage>
</organism>
<dbReference type="GO" id="GO:0044615">
    <property type="term" value="C:nuclear pore nuclear basket"/>
    <property type="evidence" value="ECO:0007669"/>
    <property type="project" value="TreeGrafter"/>
</dbReference>
<evidence type="ECO:0000256" key="10">
    <source>
        <dbReference type="SAM" id="MobiDB-lite"/>
    </source>
</evidence>
<evidence type="ECO:0000256" key="9">
    <source>
        <dbReference type="PIRNR" id="PIRNR038119"/>
    </source>
</evidence>
<comment type="subcellular location">
    <subcellularLocation>
        <location evidence="1 9">Nucleus</location>
        <location evidence="1 9">Nuclear pore complex</location>
    </subcellularLocation>
</comment>
<dbReference type="SUPFAM" id="SSF54928">
    <property type="entry name" value="RNA-binding domain, RBD"/>
    <property type="match status" value="1"/>
</dbReference>
<protein>
    <recommendedName>
        <fullName evidence="9">Nucleoporin NUP53</fullName>
    </recommendedName>
</protein>
<sequence length="300" mass="32799">MLISNANTSRSRCHQKSNLKLKFTSVGRQPATVCDYQVVPVASRESSGMYASTPETPHSARSSSGNNAGCLPSFLTEPPVDGRSPTFDWQSPQNPRIERTPRQTLPKEGTPMSGPPRQSLFAETFSSTLQDSWCQSPPSVLQESSSFNITGKADTFFSPGETSSSSHSDETWVTVFGFQPGASSCMLQQFSQYGTIVKYKVSSEGNWMYLCYQSRLQAKKALSKNGKVFGARTMVGVKPGGPPDEPIHISSKENTSREARPLVQAYRASASGRQVTLPETPTPHRDTSVVSRALEYLIGW</sequence>
<feature type="compositionally biased region" description="Basic and acidic residues" evidence="10">
    <location>
        <begin position="245"/>
        <end position="257"/>
    </location>
</feature>
<feature type="region of interest" description="Disordered" evidence="10">
    <location>
        <begin position="46"/>
        <end position="119"/>
    </location>
</feature>
<dbReference type="PIRSF" id="PIRSF038119">
    <property type="entry name" value="Nucleoporin_NUP53"/>
    <property type="match status" value="1"/>
</dbReference>
<evidence type="ECO:0000256" key="7">
    <source>
        <dbReference type="ARBA" id="ARBA00023132"/>
    </source>
</evidence>
<comment type="similarity">
    <text evidence="2 9">Belongs to the Nup35 family.</text>
</comment>
<evidence type="ECO:0000256" key="5">
    <source>
        <dbReference type="ARBA" id="ARBA00022927"/>
    </source>
</evidence>
<dbReference type="GO" id="GO:0005543">
    <property type="term" value="F:phospholipid binding"/>
    <property type="evidence" value="ECO:0007669"/>
    <property type="project" value="TreeGrafter"/>
</dbReference>
<feature type="domain" description="RRM Nup35-type" evidence="11">
    <location>
        <begin position="167"/>
        <end position="247"/>
    </location>
</feature>
<dbReference type="EMBL" id="JARKHS020013640">
    <property type="protein sequence ID" value="KAK8775847.1"/>
    <property type="molecule type" value="Genomic_DNA"/>
</dbReference>
<dbReference type="GO" id="GO:0044613">
    <property type="term" value="C:nuclear pore central transport channel"/>
    <property type="evidence" value="ECO:0007669"/>
    <property type="project" value="TreeGrafter"/>
</dbReference>
<evidence type="ECO:0000256" key="3">
    <source>
        <dbReference type="ARBA" id="ARBA00022448"/>
    </source>
</evidence>
<keyword evidence="4 9" id="KW-0509">mRNA transport</keyword>
<dbReference type="GO" id="GO:0006607">
    <property type="term" value="P:NLS-bearing protein import into nucleus"/>
    <property type="evidence" value="ECO:0007669"/>
    <property type="project" value="TreeGrafter"/>
</dbReference>
<evidence type="ECO:0000256" key="1">
    <source>
        <dbReference type="ARBA" id="ARBA00004567"/>
    </source>
</evidence>
<evidence type="ECO:0000313" key="13">
    <source>
        <dbReference type="Proteomes" id="UP001321473"/>
    </source>
</evidence>